<reference evidence="3 4" key="1">
    <citation type="submission" date="2015-10" db="EMBL/GenBank/DDBJ databases">
        <title>Full genome of DAOMC 229536 Phialocephala scopiformis, a fungal endophyte of spruce producing the potent anti-insectan compound rugulosin.</title>
        <authorList>
            <consortium name="DOE Joint Genome Institute"/>
            <person name="Walker A.K."/>
            <person name="Frasz S.L."/>
            <person name="Seifert K.A."/>
            <person name="Miller J.D."/>
            <person name="Mondo S.J."/>
            <person name="Labutti K."/>
            <person name="Lipzen A."/>
            <person name="Dockter R."/>
            <person name="Kennedy M."/>
            <person name="Grigoriev I.V."/>
            <person name="Spatafora J.W."/>
        </authorList>
    </citation>
    <scope>NUCLEOTIDE SEQUENCE [LARGE SCALE GENOMIC DNA]</scope>
    <source>
        <strain evidence="3 4">CBS 120377</strain>
    </source>
</reference>
<evidence type="ECO:0000313" key="4">
    <source>
        <dbReference type="Proteomes" id="UP000070700"/>
    </source>
</evidence>
<evidence type="ECO:0000313" key="3">
    <source>
        <dbReference type="EMBL" id="KUJ13453.1"/>
    </source>
</evidence>
<dbReference type="InParanoid" id="A0A194WZT5"/>
<dbReference type="Pfam" id="PF20150">
    <property type="entry name" value="2EXR"/>
    <property type="match status" value="1"/>
</dbReference>
<sequence>MGILQSTMNHESIPESAQSTISDTRVQDQQQSAEPNTDQYPDIRIALTSFTLFPKLPIELRFLIWKLAHDEPRVLNISKSDRAREPFSPSTYRVRPMSSPPPLLHTNREARKIGLELRQLCFKSMLNNKPMYYSFAKDSLLLDGVETCYCFTHHYFNCSPLRGLRHLAKANDEYGNLPGSVQTVIYRPRGASLRALRDFHSVERLVVCRDDSWPAERYQRIVLKNLSKWWRAKLGSAFILPKISVLSRAEMDRVTNNHQIDEQLIQERLVPNY</sequence>
<accession>A0A194WZT5</accession>
<organism evidence="3 4">
    <name type="scientific">Mollisia scopiformis</name>
    <name type="common">Conifer needle endophyte fungus</name>
    <name type="synonym">Phialocephala scopiformis</name>
    <dbReference type="NCBI Taxonomy" id="149040"/>
    <lineage>
        <taxon>Eukaryota</taxon>
        <taxon>Fungi</taxon>
        <taxon>Dikarya</taxon>
        <taxon>Ascomycota</taxon>
        <taxon>Pezizomycotina</taxon>
        <taxon>Leotiomycetes</taxon>
        <taxon>Helotiales</taxon>
        <taxon>Mollisiaceae</taxon>
        <taxon>Mollisia</taxon>
    </lineage>
</organism>
<protein>
    <recommendedName>
        <fullName evidence="2">2EXR domain-containing protein</fullName>
    </recommendedName>
</protein>
<feature type="region of interest" description="Disordered" evidence="1">
    <location>
        <begin position="1"/>
        <end position="39"/>
    </location>
</feature>
<feature type="region of interest" description="Disordered" evidence="1">
    <location>
        <begin position="86"/>
        <end position="105"/>
    </location>
</feature>
<feature type="domain" description="2EXR" evidence="2">
    <location>
        <begin position="50"/>
        <end position="140"/>
    </location>
</feature>
<dbReference type="KEGG" id="psco:LY89DRAFT_785150"/>
<evidence type="ECO:0000256" key="1">
    <source>
        <dbReference type="SAM" id="MobiDB-lite"/>
    </source>
</evidence>
<evidence type="ECO:0000259" key="2">
    <source>
        <dbReference type="Pfam" id="PF20150"/>
    </source>
</evidence>
<dbReference type="PANTHER" id="PTHR35910">
    <property type="entry name" value="2EXR DOMAIN-CONTAINING PROTEIN"/>
    <property type="match status" value="1"/>
</dbReference>
<dbReference type="Proteomes" id="UP000070700">
    <property type="component" value="Unassembled WGS sequence"/>
</dbReference>
<proteinExistence type="predicted"/>
<dbReference type="InterPro" id="IPR045518">
    <property type="entry name" value="2EXR"/>
</dbReference>
<name>A0A194WZT5_MOLSC</name>
<dbReference type="AlphaFoldDB" id="A0A194WZT5"/>
<dbReference type="PANTHER" id="PTHR35910:SF6">
    <property type="entry name" value="2EXR DOMAIN-CONTAINING PROTEIN"/>
    <property type="match status" value="1"/>
</dbReference>
<dbReference type="OrthoDB" id="4737394at2759"/>
<dbReference type="EMBL" id="KQ947422">
    <property type="protein sequence ID" value="KUJ13453.1"/>
    <property type="molecule type" value="Genomic_DNA"/>
</dbReference>
<dbReference type="RefSeq" id="XP_018067808.1">
    <property type="nucleotide sequence ID" value="XM_018222860.1"/>
</dbReference>
<gene>
    <name evidence="3" type="ORF">LY89DRAFT_785150</name>
</gene>
<dbReference type="GeneID" id="28832586"/>
<keyword evidence="4" id="KW-1185">Reference proteome</keyword>